<dbReference type="RefSeq" id="WP_189514882.1">
    <property type="nucleotide sequence ID" value="NZ_BMZM01000001.1"/>
</dbReference>
<evidence type="ECO:0000313" key="3">
    <source>
        <dbReference type="Proteomes" id="UP000604243"/>
    </source>
</evidence>
<keyword evidence="1" id="KW-1133">Transmembrane helix</keyword>
<proteinExistence type="predicted"/>
<feature type="transmembrane region" description="Helical" evidence="1">
    <location>
        <begin position="12"/>
        <end position="36"/>
    </location>
</feature>
<keyword evidence="1" id="KW-0472">Membrane</keyword>
<gene>
    <name evidence="2" type="ORF">GCM10010082_05520</name>
</gene>
<evidence type="ECO:0000313" key="2">
    <source>
        <dbReference type="EMBL" id="GHC17303.1"/>
    </source>
</evidence>
<sequence>MEWMNTSWEWVLANASFFSGLGTVAMAIIWAVYLQLIVHNFLSGKKPEMIINRCNGHDFNAHCMLGNMSTGTAFIETIIVRLRSNDETYYADVTDINSREDIEGDLIAPENLRHITRQGPINQGEYIDAGRFGMLIERVATLNSLTLDESSQPVDQKPFTHFEILVISIYGQQRHPVGARRSFTISRDQQGKYYFAPEKPMTRQLASRRERKELKSWQSALNNPENAV</sequence>
<evidence type="ECO:0000256" key="1">
    <source>
        <dbReference type="SAM" id="Phobius"/>
    </source>
</evidence>
<keyword evidence="3" id="KW-1185">Reference proteome</keyword>
<reference evidence="3" key="1">
    <citation type="journal article" date="2019" name="Int. J. Syst. Evol. Microbiol.">
        <title>The Global Catalogue of Microorganisms (GCM) 10K type strain sequencing project: providing services to taxonomists for standard genome sequencing and annotation.</title>
        <authorList>
            <consortium name="The Broad Institute Genomics Platform"/>
            <consortium name="The Broad Institute Genome Sequencing Center for Infectious Disease"/>
            <person name="Wu L."/>
            <person name="Ma J."/>
        </authorList>
    </citation>
    <scope>NUCLEOTIDE SEQUENCE [LARGE SCALE GENOMIC DNA]</scope>
    <source>
        <strain evidence="3">KCTC 42082</strain>
    </source>
</reference>
<keyword evidence="1" id="KW-0812">Transmembrane</keyword>
<comment type="caution">
    <text evidence="2">The sequence shown here is derived from an EMBL/GenBank/DDBJ whole genome shotgun (WGS) entry which is preliminary data.</text>
</comment>
<protein>
    <submittedName>
        <fullName evidence="2">Uncharacterized protein</fullName>
    </submittedName>
</protein>
<dbReference type="Proteomes" id="UP000604243">
    <property type="component" value="Unassembled WGS sequence"/>
</dbReference>
<organism evidence="2 3">
    <name type="scientific">Kushneria pakistanensis</name>
    <dbReference type="NCBI Taxonomy" id="1508770"/>
    <lineage>
        <taxon>Bacteria</taxon>
        <taxon>Pseudomonadati</taxon>
        <taxon>Pseudomonadota</taxon>
        <taxon>Gammaproteobacteria</taxon>
        <taxon>Oceanospirillales</taxon>
        <taxon>Halomonadaceae</taxon>
        <taxon>Kushneria</taxon>
    </lineage>
</organism>
<name>A0ABQ3FBW4_9GAMM</name>
<accession>A0ABQ3FBW4</accession>
<dbReference type="EMBL" id="BMZM01000001">
    <property type="protein sequence ID" value="GHC17303.1"/>
    <property type="molecule type" value="Genomic_DNA"/>
</dbReference>